<protein>
    <submittedName>
        <fullName evidence="1">Uncharacterized protein</fullName>
    </submittedName>
</protein>
<dbReference type="EMBL" id="JACHXF010000018">
    <property type="protein sequence ID" value="MBB3099382.1"/>
    <property type="molecule type" value="Genomic_DNA"/>
</dbReference>
<dbReference type="AlphaFoldDB" id="A0A7W5ANQ2"/>
<accession>A0A7W5ANQ2</accession>
<reference evidence="1 2" key="1">
    <citation type="submission" date="2020-08" db="EMBL/GenBank/DDBJ databases">
        <title>Genomic Encyclopedia of Type Strains, Phase III (KMG-III): the genomes of soil and plant-associated and newly described type strains.</title>
        <authorList>
            <person name="Whitman W."/>
        </authorList>
    </citation>
    <scope>NUCLEOTIDE SEQUENCE [LARGE SCALE GENOMIC DNA]</scope>
    <source>
        <strain evidence="1 2">CECT 3287</strain>
    </source>
</reference>
<name>A0A7W5ANQ2_9ACTN</name>
<comment type="caution">
    <text evidence="1">The sequence shown here is derived from an EMBL/GenBank/DDBJ whole genome shotgun (WGS) entry which is preliminary data.</text>
</comment>
<evidence type="ECO:0000313" key="1">
    <source>
        <dbReference type="EMBL" id="MBB3099382.1"/>
    </source>
</evidence>
<organism evidence="1 2">
    <name type="scientific">Actinoplanes campanulatus</name>
    <dbReference type="NCBI Taxonomy" id="113559"/>
    <lineage>
        <taxon>Bacteria</taxon>
        <taxon>Bacillati</taxon>
        <taxon>Actinomycetota</taxon>
        <taxon>Actinomycetes</taxon>
        <taxon>Micromonosporales</taxon>
        <taxon>Micromonosporaceae</taxon>
        <taxon>Actinoplanes</taxon>
    </lineage>
</organism>
<gene>
    <name evidence="1" type="ORF">FHR83_007088</name>
</gene>
<dbReference type="RefSeq" id="WP_183225438.1">
    <property type="nucleotide sequence ID" value="NZ_BMPW01000021.1"/>
</dbReference>
<keyword evidence="2" id="KW-1185">Reference proteome</keyword>
<proteinExistence type="predicted"/>
<sequence>MNIPGYLPMDDEPPVFDTAREAWEYLRAELERGELAWMPNNPEDPEGPQSCAPAALEIDLMVERDREGTVYGPSRLDGDCTHDLGLAYSVVWLDHRTADDLLVIADAVGVTR</sequence>
<evidence type="ECO:0000313" key="2">
    <source>
        <dbReference type="Proteomes" id="UP000590749"/>
    </source>
</evidence>
<dbReference type="Proteomes" id="UP000590749">
    <property type="component" value="Unassembled WGS sequence"/>
</dbReference>